<evidence type="ECO:0000313" key="2">
    <source>
        <dbReference type="Proteomes" id="UP000026915"/>
    </source>
</evidence>
<reference evidence="1 2" key="1">
    <citation type="journal article" date="2013" name="Genome Biol.">
        <title>The genome sequence of the most widely cultivated cacao type and its use to identify candidate genes regulating pod color.</title>
        <authorList>
            <person name="Motamayor J.C."/>
            <person name="Mockaitis K."/>
            <person name="Schmutz J."/>
            <person name="Haiminen N."/>
            <person name="Iii D.L."/>
            <person name="Cornejo O."/>
            <person name="Findley S.D."/>
            <person name="Zheng P."/>
            <person name="Utro F."/>
            <person name="Royaert S."/>
            <person name="Saski C."/>
            <person name="Jenkins J."/>
            <person name="Podicheti R."/>
            <person name="Zhao M."/>
            <person name="Scheffler B.E."/>
            <person name="Stack J.C."/>
            <person name="Feltus F.A."/>
            <person name="Mustiga G.M."/>
            <person name="Amores F."/>
            <person name="Phillips W."/>
            <person name="Marelli J.P."/>
            <person name="May G.D."/>
            <person name="Shapiro H."/>
            <person name="Ma J."/>
            <person name="Bustamante C.D."/>
            <person name="Schnell R.J."/>
            <person name="Main D."/>
            <person name="Gilbert D."/>
            <person name="Parida L."/>
            <person name="Kuhn D.N."/>
        </authorList>
    </citation>
    <scope>NUCLEOTIDE SEQUENCE [LARGE SCALE GENOMIC DNA]</scope>
    <source>
        <strain evidence="2">cv. Matina 1-6</strain>
    </source>
</reference>
<dbReference type="eggNOG" id="KOG1075">
    <property type="taxonomic scope" value="Eukaryota"/>
</dbReference>
<sequence length="123" mass="14700">MSIYLLQVLKPPVCVIEKIERLFYSFLWGGSTVNKRIHWTSWHNITFPKSEGGLDIRSLKDILNTFTAKLWWQFDTCKSLWARYMRLKYCTNHIHHNITPKPHDSTTWKRLIDERVAVGQQIR</sequence>
<dbReference type="HOGENOM" id="CLU_2019419_0_0_1"/>
<keyword evidence="2" id="KW-1185">Reference proteome</keyword>
<dbReference type="EMBL" id="CM001884">
    <property type="protein sequence ID" value="EOY26615.1"/>
    <property type="molecule type" value="Genomic_DNA"/>
</dbReference>
<accession>A0A061G9R7</accession>
<dbReference type="Proteomes" id="UP000026915">
    <property type="component" value="Chromosome 6"/>
</dbReference>
<proteinExistence type="predicted"/>
<dbReference type="Gramene" id="EOY26615">
    <property type="protein sequence ID" value="EOY26615"/>
    <property type="gene ID" value="TCM_028490"/>
</dbReference>
<protein>
    <recommendedName>
        <fullName evidence="3">Reverse transcriptase zinc-binding domain-containing protein</fullName>
    </recommendedName>
</protein>
<dbReference type="InParanoid" id="A0A061G9R7"/>
<dbReference type="PANTHER" id="PTHR33116:SF80">
    <property type="entry name" value="REVERSE TRANSCRIPTASE ZINC-BINDING DOMAIN-CONTAINING PROTEIN"/>
    <property type="match status" value="1"/>
</dbReference>
<evidence type="ECO:0000313" key="1">
    <source>
        <dbReference type="EMBL" id="EOY26615.1"/>
    </source>
</evidence>
<name>A0A061G9R7_THECC</name>
<dbReference type="PANTHER" id="PTHR33116">
    <property type="entry name" value="REVERSE TRANSCRIPTASE ZINC-BINDING DOMAIN-CONTAINING PROTEIN-RELATED-RELATED"/>
    <property type="match status" value="1"/>
</dbReference>
<dbReference type="AlphaFoldDB" id="A0A061G9R7"/>
<gene>
    <name evidence="1" type="ORF">TCM_028490</name>
</gene>
<evidence type="ECO:0008006" key="3">
    <source>
        <dbReference type="Google" id="ProtNLM"/>
    </source>
</evidence>
<dbReference type="OMA" id="ESHICNF"/>
<organism evidence="1 2">
    <name type="scientific">Theobroma cacao</name>
    <name type="common">Cacao</name>
    <name type="synonym">Cocoa</name>
    <dbReference type="NCBI Taxonomy" id="3641"/>
    <lineage>
        <taxon>Eukaryota</taxon>
        <taxon>Viridiplantae</taxon>
        <taxon>Streptophyta</taxon>
        <taxon>Embryophyta</taxon>
        <taxon>Tracheophyta</taxon>
        <taxon>Spermatophyta</taxon>
        <taxon>Magnoliopsida</taxon>
        <taxon>eudicotyledons</taxon>
        <taxon>Gunneridae</taxon>
        <taxon>Pentapetalae</taxon>
        <taxon>rosids</taxon>
        <taxon>malvids</taxon>
        <taxon>Malvales</taxon>
        <taxon>Malvaceae</taxon>
        <taxon>Byttnerioideae</taxon>
        <taxon>Theobroma</taxon>
    </lineage>
</organism>